<evidence type="ECO:0000313" key="10">
    <source>
        <dbReference type="EMBL" id="MEE1675496.1"/>
    </source>
</evidence>
<dbReference type="Gene3D" id="2.40.50.100">
    <property type="match status" value="1"/>
</dbReference>
<dbReference type="InterPro" id="IPR013611">
    <property type="entry name" value="Transp-assoc_OB_typ2"/>
</dbReference>
<dbReference type="GO" id="GO:0005524">
    <property type="term" value="F:ATP binding"/>
    <property type="evidence" value="ECO:0007669"/>
    <property type="project" value="UniProtKB-KW"/>
</dbReference>
<evidence type="ECO:0000256" key="2">
    <source>
        <dbReference type="ARBA" id="ARBA00022475"/>
    </source>
</evidence>
<keyword evidence="6" id="KW-0408">Iron</keyword>
<evidence type="ECO:0000259" key="9">
    <source>
        <dbReference type="PROSITE" id="PS50893"/>
    </source>
</evidence>
<dbReference type="SUPFAM" id="SSF50331">
    <property type="entry name" value="MOP-like"/>
    <property type="match status" value="1"/>
</dbReference>
<keyword evidence="1" id="KW-0813">Transport</keyword>
<dbReference type="InterPro" id="IPR012340">
    <property type="entry name" value="NA-bd_OB-fold"/>
</dbReference>
<dbReference type="InterPro" id="IPR003593">
    <property type="entry name" value="AAA+_ATPase"/>
</dbReference>
<dbReference type="SMART" id="SM00382">
    <property type="entry name" value="AAA"/>
    <property type="match status" value="1"/>
</dbReference>
<gene>
    <name evidence="10" type="ORF">SNR37_000822</name>
</gene>
<dbReference type="PANTHER" id="PTHR42781">
    <property type="entry name" value="SPERMIDINE/PUTRESCINE IMPORT ATP-BINDING PROTEIN POTA"/>
    <property type="match status" value="1"/>
</dbReference>
<dbReference type="RefSeq" id="WP_329776374.1">
    <property type="nucleotide sequence ID" value="NZ_JAYDYW010000013.1"/>
</dbReference>
<keyword evidence="2" id="KW-1003">Cell membrane</keyword>
<evidence type="ECO:0000256" key="4">
    <source>
        <dbReference type="ARBA" id="ARBA00022741"/>
    </source>
</evidence>
<dbReference type="InterPro" id="IPR008995">
    <property type="entry name" value="Mo/tungstate-bd_C_term_dom"/>
</dbReference>
<dbReference type="InterPro" id="IPR017871">
    <property type="entry name" value="ABC_transporter-like_CS"/>
</dbReference>
<evidence type="ECO:0000256" key="5">
    <source>
        <dbReference type="ARBA" id="ARBA00022840"/>
    </source>
</evidence>
<evidence type="ECO:0000313" key="11">
    <source>
        <dbReference type="Proteomes" id="UP001310248"/>
    </source>
</evidence>
<keyword evidence="4" id="KW-0547">Nucleotide-binding</keyword>
<comment type="caution">
    <text evidence="10">The sequence shown here is derived from an EMBL/GenBank/DDBJ whole genome shotgun (WGS) entry which is preliminary data.</text>
</comment>
<dbReference type="Gene3D" id="3.40.50.300">
    <property type="entry name" value="P-loop containing nucleotide triphosphate hydrolases"/>
    <property type="match status" value="1"/>
</dbReference>
<keyword evidence="11" id="KW-1185">Reference proteome</keyword>
<dbReference type="SUPFAM" id="SSF52540">
    <property type="entry name" value="P-loop containing nucleoside triphosphate hydrolases"/>
    <property type="match status" value="1"/>
</dbReference>
<protein>
    <submittedName>
        <fullName evidence="10">ABC transporter ATP-binding protein</fullName>
    </submittedName>
</protein>
<keyword evidence="3" id="KW-0410">Iron transport</keyword>
<keyword evidence="8" id="KW-0472">Membrane</keyword>
<sequence length="352" mass="39304">MSIVLRKVNHFYGEQQALKDVSIEVSDNQIVALLGPSGCGKTTLLRLIAGLERLQSGELYLQDSLVAAPQQAIHLAPEQRAIGMMFQDYALFPHMSVRKNIEYGLRKQQDLATRRGWIEESLDNMGMQGLLERFPHTLSGGQQQRVALLRALAPEPSTLLLDEPFSALDEHLRQQVREETLDVLKKTNTPAVMVTHDPLEAMFIADKIVVMEKGGIVQNASPQEIYNNPKNAFVAALFGPSNRFEADVEDNKVHTPLGHFPANGVDNQQRAEIIVRAKDIVVHQLENSDQIEATVISVHAMGNETHFRLQLSNMPERVIHARMRDHWQASTGTKVWLSVNGDAAFVFPKASL</sequence>
<evidence type="ECO:0000256" key="6">
    <source>
        <dbReference type="ARBA" id="ARBA00023004"/>
    </source>
</evidence>
<organism evidence="10 11">
    <name type="scientific">Agarivorans aestuarii</name>
    <dbReference type="NCBI Taxonomy" id="1563703"/>
    <lineage>
        <taxon>Bacteria</taxon>
        <taxon>Pseudomonadati</taxon>
        <taxon>Pseudomonadota</taxon>
        <taxon>Gammaproteobacteria</taxon>
        <taxon>Alteromonadales</taxon>
        <taxon>Alteromonadaceae</taxon>
        <taxon>Agarivorans</taxon>
    </lineage>
</organism>
<dbReference type="Gene3D" id="2.40.50.140">
    <property type="entry name" value="Nucleic acid-binding proteins"/>
    <property type="match status" value="1"/>
</dbReference>
<reference evidence="10 11" key="2">
    <citation type="submission" date="2023-12" db="EMBL/GenBank/DDBJ databases">
        <authorList>
            <consortium name="Cladostephus spongiosus"/>
            <person name="Lorente B."/>
            <person name="Cabral C."/>
            <person name="Frias J."/>
            <person name="Faria J."/>
            <person name="Toubarro D."/>
        </authorList>
    </citation>
    <scope>NUCLEOTIDE SEQUENCE [LARGE SCALE GENOMIC DNA]</scope>
    <source>
        <strain evidence="10 11">ZMCS4</strain>
    </source>
</reference>
<dbReference type="InterPro" id="IPR050093">
    <property type="entry name" value="ABC_SmlMolc_Importer"/>
</dbReference>
<dbReference type="InterPro" id="IPR027417">
    <property type="entry name" value="P-loop_NTPase"/>
</dbReference>
<dbReference type="Pfam" id="PF08402">
    <property type="entry name" value="TOBE_2"/>
    <property type="match status" value="1"/>
</dbReference>
<evidence type="ECO:0000256" key="7">
    <source>
        <dbReference type="ARBA" id="ARBA00023065"/>
    </source>
</evidence>
<dbReference type="CDD" id="cd03259">
    <property type="entry name" value="ABC_Carb_Solutes_like"/>
    <property type="match status" value="1"/>
</dbReference>
<dbReference type="Pfam" id="PF00005">
    <property type="entry name" value="ABC_tran"/>
    <property type="match status" value="1"/>
</dbReference>
<keyword evidence="5 10" id="KW-0067">ATP-binding</keyword>
<dbReference type="PANTHER" id="PTHR42781:SF4">
    <property type="entry name" value="SPERMIDINE_PUTRESCINE IMPORT ATP-BINDING PROTEIN POTA"/>
    <property type="match status" value="1"/>
</dbReference>
<keyword evidence="7" id="KW-0406">Ion transport</keyword>
<dbReference type="PROSITE" id="PS00211">
    <property type="entry name" value="ABC_TRANSPORTER_1"/>
    <property type="match status" value="1"/>
</dbReference>
<dbReference type="PROSITE" id="PS50893">
    <property type="entry name" value="ABC_TRANSPORTER_2"/>
    <property type="match status" value="1"/>
</dbReference>
<name>A0ABU7G832_9ALTE</name>
<evidence type="ECO:0000256" key="8">
    <source>
        <dbReference type="ARBA" id="ARBA00023136"/>
    </source>
</evidence>
<evidence type="ECO:0000256" key="3">
    <source>
        <dbReference type="ARBA" id="ARBA00022496"/>
    </source>
</evidence>
<evidence type="ECO:0000256" key="1">
    <source>
        <dbReference type="ARBA" id="ARBA00022448"/>
    </source>
</evidence>
<dbReference type="InterPro" id="IPR015853">
    <property type="entry name" value="ABC_transpr_FbpC"/>
</dbReference>
<dbReference type="Proteomes" id="UP001310248">
    <property type="component" value="Unassembled WGS sequence"/>
</dbReference>
<reference evidence="11" key="1">
    <citation type="submission" date="2023-07" db="EMBL/GenBank/DDBJ databases">
        <title>Draft genome sequence of Agarivorans aestuarii strain ZMCS4, a CAZymes producing bacteria isolated from the marine brown algae Clodostephus spongiosus.</title>
        <authorList>
            <person name="Lorente B."/>
            <person name="Cabral C."/>
            <person name="Frias J."/>
            <person name="Faria J."/>
            <person name="Toubarro D."/>
        </authorList>
    </citation>
    <scope>NUCLEOTIDE SEQUENCE [LARGE SCALE GENOMIC DNA]</scope>
    <source>
        <strain evidence="11">ZMCS4</strain>
    </source>
</reference>
<accession>A0ABU7G832</accession>
<dbReference type="InterPro" id="IPR003439">
    <property type="entry name" value="ABC_transporter-like_ATP-bd"/>
</dbReference>
<proteinExistence type="predicted"/>
<dbReference type="EMBL" id="JAYDYW010000013">
    <property type="protein sequence ID" value="MEE1675496.1"/>
    <property type="molecule type" value="Genomic_DNA"/>
</dbReference>
<feature type="domain" description="ABC transporter" evidence="9">
    <location>
        <begin position="3"/>
        <end position="238"/>
    </location>
</feature>